<dbReference type="InterPro" id="IPR023393">
    <property type="entry name" value="START-like_dom_sf"/>
</dbReference>
<evidence type="ECO:0000256" key="2">
    <source>
        <dbReference type="SAM" id="MobiDB-lite"/>
    </source>
</evidence>
<dbReference type="Gene3D" id="3.30.530.20">
    <property type="match status" value="1"/>
</dbReference>
<evidence type="ECO:0000256" key="1">
    <source>
        <dbReference type="ARBA" id="ARBA00006817"/>
    </source>
</evidence>
<dbReference type="CDD" id="cd08892">
    <property type="entry name" value="SRPBCC_Aha1"/>
    <property type="match status" value="1"/>
</dbReference>
<dbReference type="GO" id="GO:0006457">
    <property type="term" value="P:protein folding"/>
    <property type="evidence" value="ECO:0007669"/>
    <property type="project" value="TreeGrafter"/>
</dbReference>
<dbReference type="GO" id="GO:0001671">
    <property type="term" value="F:ATPase activator activity"/>
    <property type="evidence" value="ECO:0007669"/>
    <property type="project" value="InterPro"/>
</dbReference>
<dbReference type="InterPro" id="IPR036338">
    <property type="entry name" value="Aha1"/>
</dbReference>
<evidence type="ECO:0000259" key="3">
    <source>
        <dbReference type="SMART" id="SM01000"/>
    </source>
</evidence>
<evidence type="ECO:0000313" key="5">
    <source>
        <dbReference type="Proteomes" id="UP000769528"/>
    </source>
</evidence>
<evidence type="ECO:0000313" key="4">
    <source>
        <dbReference type="EMBL" id="KAH3672012.1"/>
    </source>
</evidence>
<dbReference type="Proteomes" id="UP000769528">
    <property type="component" value="Unassembled WGS sequence"/>
</dbReference>
<dbReference type="PANTHER" id="PTHR13009:SF22">
    <property type="entry name" value="LD43819P"/>
    <property type="match status" value="1"/>
</dbReference>
<dbReference type="OrthoDB" id="567237at2759"/>
<name>A0A9P8PIQ1_9ASCO</name>
<dbReference type="SUPFAM" id="SSF103111">
    <property type="entry name" value="Activator of Hsp90 ATPase, Aha1"/>
    <property type="match status" value="1"/>
</dbReference>
<dbReference type="Gene3D" id="3.15.10.20">
    <property type="entry name" value="Activator of Hsp90 ATPase Aha1, N-terminal domain"/>
    <property type="match status" value="1"/>
</dbReference>
<gene>
    <name evidence="4" type="ORF">WICMUC_004519</name>
</gene>
<comment type="similarity">
    <text evidence="1">Belongs to the AHA1 family.</text>
</comment>
<dbReference type="Pfam" id="PF09229">
    <property type="entry name" value="Aha1_N"/>
    <property type="match status" value="1"/>
</dbReference>
<dbReference type="AlphaFoldDB" id="A0A9P8PIQ1"/>
<dbReference type="EMBL" id="JAEUBF010001261">
    <property type="protein sequence ID" value="KAH3672012.1"/>
    <property type="molecule type" value="Genomic_DNA"/>
</dbReference>
<proteinExistence type="inferred from homology"/>
<dbReference type="GO" id="GO:0005829">
    <property type="term" value="C:cytosol"/>
    <property type="evidence" value="ECO:0007669"/>
    <property type="project" value="TreeGrafter"/>
</dbReference>
<dbReference type="Pfam" id="PF08327">
    <property type="entry name" value="AHSA1"/>
    <property type="match status" value="1"/>
</dbReference>
<keyword evidence="5" id="KW-1185">Reference proteome</keyword>
<sequence>MVVNNPNNWHWTSLNALPWSKEYFNSNVIGLKAETESQRVEINSIPSIEGDVEVSQRKGKVISLFDIKVVLNWEGVSNGEDVKGTITIPEIAYDTEEDEYQFEISIFNENNSNGKIKEIIRSKLVPQLRKVLGKFGKDLLETNAIEIQLPADQVQSTFTKANQVTNTSIKSETKSTTSKSKTNETVTKSSSSSSSSSNAPKYNTSTLHFEPIFNTTAEQLFITFLDKNRIGAWTRSQPDFQGESLIEGSSFNLFGGNISGKILELIPNEKIRQSWRLNSWKKDHYAELEINIYQGDSETKLNVLFKGIPIGEEEIVQSNFEDYYVRSIKITFGFGAVL</sequence>
<feature type="region of interest" description="Disordered" evidence="2">
    <location>
        <begin position="167"/>
        <end position="201"/>
    </location>
</feature>
<feature type="domain" description="Activator of Hsp90 ATPase AHSA1-like N-terminal" evidence="3">
    <location>
        <begin position="13"/>
        <end position="147"/>
    </location>
</feature>
<accession>A0A9P8PIQ1</accession>
<organism evidence="4 5">
    <name type="scientific">Wickerhamomyces mucosus</name>
    <dbReference type="NCBI Taxonomy" id="1378264"/>
    <lineage>
        <taxon>Eukaryota</taxon>
        <taxon>Fungi</taxon>
        <taxon>Dikarya</taxon>
        <taxon>Ascomycota</taxon>
        <taxon>Saccharomycotina</taxon>
        <taxon>Saccharomycetes</taxon>
        <taxon>Phaffomycetales</taxon>
        <taxon>Wickerhamomycetaceae</taxon>
        <taxon>Wickerhamomyces</taxon>
    </lineage>
</organism>
<dbReference type="SMART" id="SM01000">
    <property type="entry name" value="Aha1_N"/>
    <property type="match status" value="1"/>
</dbReference>
<protein>
    <recommendedName>
        <fullName evidence="3">Activator of Hsp90 ATPase AHSA1-like N-terminal domain-containing protein</fullName>
    </recommendedName>
</protein>
<dbReference type="InterPro" id="IPR013538">
    <property type="entry name" value="ASHA1/2-like_C"/>
</dbReference>
<reference evidence="4" key="2">
    <citation type="submission" date="2021-01" db="EMBL/GenBank/DDBJ databases">
        <authorList>
            <person name="Schikora-Tamarit M.A."/>
        </authorList>
    </citation>
    <scope>NUCLEOTIDE SEQUENCE</scope>
    <source>
        <strain evidence="4">CBS6341</strain>
    </source>
</reference>
<dbReference type="InterPro" id="IPR015310">
    <property type="entry name" value="AHSA1-like_N"/>
</dbReference>
<dbReference type="PANTHER" id="PTHR13009">
    <property type="entry name" value="HEAT SHOCK PROTEIN 90 HSP90 CO-CHAPERONE AHA-1"/>
    <property type="match status" value="1"/>
</dbReference>
<reference evidence="4" key="1">
    <citation type="journal article" date="2021" name="Open Biol.">
        <title>Shared evolutionary footprints suggest mitochondrial oxidative damage underlies multiple complex I losses in fungi.</title>
        <authorList>
            <person name="Schikora-Tamarit M.A."/>
            <person name="Marcet-Houben M."/>
            <person name="Nosek J."/>
            <person name="Gabaldon T."/>
        </authorList>
    </citation>
    <scope>NUCLEOTIDE SEQUENCE</scope>
    <source>
        <strain evidence="4">CBS6341</strain>
    </source>
</reference>
<dbReference type="SUPFAM" id="SSF55961">
    <property type="entry name" value="Bet v1-like"/>
    <property type="match status" value="1"/>
</dbReference>
<dbReference type="GO" id="GO:0051087">
    <property type="term" value="F:protein-folding chaperone binding"/>
    <property type="evidence" value="ECO:0007669"/>
    <property type="project" value="InterPro"/>
</dbReference>
<comment type="caution">
    <text evidence="4">The sequence shown here is derived from an EMBL/GenBank/DDBJ whole genome shotgun (WGS) entry which is preliminary data.</text>
</comment>